<feature type="transmembrane region" description="Helical" evidence="19">
    <location>
        <begin position="41"/>
        <end position="60"/>
    </location>
</feature>
<evidence type="ECO:0000256" key="3">
    <source>
        <dbReference type="ARBA" id="ARBA00004663"/>
    </source>
</evidence>
<dbReference type="EC" id="2.7.8.26" evidence="5 19"/>
<evidence type="ECO:0000256" key="17">
    <source>
        <dbReference type="ARBA" id="ARBA00048623"/>
    </source>
</evidence>
<proteinExistence type="inferred from homology"/>
<dbReference type="GO" id="GO:0051073">
    <property type="term" value="F:adenosylcobinamide-GDP ribazoletransferase activity"/>
    <property type="evidence" value="ECO:0007669"/>
    <property type="project" value="UniProtKB-UniRule"/>
</dbReference>
<keyword evidence="12 19" id="KW-1133">Transmembrane helix</keyword>
<feature type="transmembrane region" description="Helical" evidence="19">
    <location>
        <begin position="144"/>
        <end position="162"/>
    </location>
</feature>
<evidence type="ECO:0000256" key="7">
    <source>
        <dbReference type="ARBA" id="ARBA00022475"/>
    </source>
</evidence>
<dbReference type="PANTHER" id="PTHR34148:SF1">
    <property type="entry name" value="ADENOSYLCOBINAMIDE-GDP RIBAZOLETRANSFERASE"/>
    <property type="match status" value="1"/>
</dbReference>
<organism evidence="20 21">
    <name type="scientific">Geodermatophilus normandii</name>
    <dbReference type="NCBI Taxonomy" id="1137989"/>
    <lineage>
        <taxon>Bacteria</taxon>
        <taxon>Bacillati</taxon>
        <taxon>Actinomycetota</taxon>
        <taxon>Actinomycetes</taxon>
        <taxon>Geodermatophilales</taxon>
        <taxon>Geodermatophilaceae</taxon>
        <taxon>Geodermatophilus</taxon>
    </lineage>
</organism>
<feature type="transmembrane region" description="Helical" evidence="19">
    <location>
        <begin position="182"/>
        <end position="204"/>
    </location>
</feature>
<dbReference type="GO" id="GO:0005886">
    <property type="term" value="C:plasma membrane"/>
    <property type="evidence" value="ECO:0007669"/>
    <property type="project" value="UniProtKB-SubCell"/>
</dbReference>
<comment type="pathway">
    <text evidence="3 19">Cofactor biosynthesis; adenosylcobalamin biosynthesis; adenosylcobalamin from cob(II)yrinate a,c-diamide: step 7/7.</text>
</comment>
<keyword evidence="11 19" id="KW-0460">Magnesium</keyword>
<evidence type="ECO:0000256" key="6">
    <source>
        <dbReference type="ARBA" id="ARBA00015850"/>
    </source>
</evidence>
<dbReference type="UniPathway" id="UPA00148">
    <property type="reaction ID" value="UER00238"/>
</dbReference>
<name>A0A6P0GE43_9ACTN</name>
<dbReference type="InterPro" id="IPR003805">
    <property type="entry name" value="CobS"/>
</dbReference>
<evidence type="ECO:0000256" key="10">
    <source>
        <dbReference type="ARBA" id="ARBA00022692"/>
    </source>
</evidence>
<evidence type="ECO:0000256" key="18">
    <source>
        <dbReference type="ARBA" id="ARBA00049504"/>
    </source>
</evidence>
<dbReference type="Pfam" id="PF02654">
    <property type="entry name" value="CobS"/>
    <property type="match status" value="1"/>
</dbReference>
<feature type="transmembrane region" description="Helical" evidence="19">
    <location>
        <begin position="243"/>
        <end position="264"/>
    </location>
</feature>
<reference evidence="20 21" key="1">
    <citation type="submission" date="2019-12" db="EMBL/GenBank/DDBJ databases">
        <title>WGS of CPCC 203550 I12A-02606.</title>
        <authorList>
            <person name="Jiang Z."/>
        </authorList>
    </citation>
    <scope>NUCLEOTIDE SEQUENCE [LARGE SCALE GENOMIC DNA]</scope>
    <source>
        <strain evidence="20 21">I12A-02606</strain>
    </source>
</reference>
<keyword evidence="13 19" id="KW-0472">Membrane</keyword>
<evidence type="ECO:0000256" key="14">
    <source>
        <dbReference type="ARBA" id="ARBA00025228"/>
    </source>
</evidence>
<dbReference type="AlphaFoldDB" id="A0A6P0GE43"/>
<feature type="transmembrane region" description="Helical" evidence="19">
    <location>
        <begin position="211"/>
        <end position="231"/>
    </location>
</feature>
<evidence type="ECO:0000313" key="21">
    <source>
        <dbReference type="Proteomes" id="UP000471126"/>
    </source>
</evidence>
<evidence type="ECO:0000256" key="13">
    <source>
        <dbReference type="ARBA" id="ARBA00023136"/>
    </source>
</evidence>
<gene>
    <name evidence="19" type="primary">cobS</name>
    <name evidence="20" type="ORF">GCU54_04440</name>
</gene>
<keyword evidence="10 19" id="KW-0812">Transmembrane</keyword>
<comment type="similarity">
    <text evidence="4 19">Belongs to the CobS family.</text>
</comment>
<evidence type="ECO:0000256" key="1">
    <source>
        <dbReference type="ARBA" id="ARBA00001946"/>
    </source>
</evidence>
<dbReference type="HAMAP" id="MF_00719">
    <property type="entry name" value="CobS"/>
    <property type="match status" value="1"/>
</dbReference>
<dbReference type="GO" id="GO:0009236">
    <property type="term" value="P:cobalamin biosynthetic process"/>
    <property type="evidence" value="ECO:0007669"/>
    <property type="project" value="UniProtKB-UniRule"/>
</dbReference>
<evidence type="ECO:0000256" key="15">
    <source>
        <dbReference type="ARBA" id="ARBA00032605"/>
    </source>
</evidence>
<evidence type="ECO:0000256" key="2">
    <source>
        <dbReference type="ARBA" id="ARBA00004651"/>
    </source>
</evidence>
<evidence type="ECO:0000256" key="19">
    <source>
        <dbReference type="HAMAP-Rule" id="MF_00719"/>
    </source>
</evidence>
<dbReference type="GO" id="GO:0008818">
    <property type="term" value="F:cobalamin 5'-phosphate synthase activity"/>
    <property type="evidence" value="ECO:0007669"/>
    <property type="project" value="UniProtKB-UniRule"/>
</dbReference>
<comment type="function">
    <text evidence="14 19">Joins adenosylcobinamide-GDP and alpha-ribazole to generate adenosylcobalamin (Ado-cobalamin). Also synthesizes adenosylcobalamin 5'-phosphate from adenosylcobinamide-GDP and alpha-ribazole 5'-phosphate.</text>
</comment>
<evidence type="ECO:0000256" key="16">
    <source>
        <dbReference type="ARBA" id="ARBA00032853"/>
    </source>
</evidence>
<evidence type="ECO:0000256" key="5">
    <source>
        <dbReference type="ARBA" id="ARBA00013200"/>
    </source>
</evidence>
<comment type="catalytic activity">
    <reaction evidence="18 19">
        <text>alpha-ribazole 5'-phosphate + adenosylcob(III)inamide-GDP = adenosylcob(III)alamin 5'-phosphate + GMP + H(+)</text>
        <dbReference type="Rhea" id="RHEA:23560"/>
        <dbReference type="ChEBI" id="CHEBI:15378"/>
        <dbReference type="ChEBI" id="CHEBI:57918"/>
        <dbReference type="ChEBI" id="CHEBI:58115"/>
        <dbReference type="ChEBI" id="CHEBI:60487"/>
        <dbReference type="ChEBI" id="CHEBI:60493"/>
        <dbReference type="EC" id="2.7.8.26"/>
    </reaction>
</comment>
<evidence type="ECO:0000256" key="9">
    <source>
        <dbReference type="ARBA" id="ARBA00022679"/>
    </source>
</evidence>
<evidence type="ECO:0000256" key="11">
    <source>
        <dbReference type="ARBA" id="ARBA00022842"/>
    </source>
</evidence>
<evidence type="ECO:0000256" key="8">
    <source>
        <dbReference type="ARBA" id="ARBA00022573"/>
    </source>
</evidence>
<accession>A0A6P0GE43</accession>
<comment type="caution">
    <text evidence="20">The sequence shown here is derived from an EMBL/GenBank/DDBJ whole genome shotgun (WGS) entry which is preliminary data.</text>
</comment>
<comment type="subcellular location">
    <subcellularLocation>
        <location evidence="2 19">Cell membrane</location>
        <topology evidence="2 19">Multi-pass membrane protein</topology>
    </subcellularLocation>
</comment>
<dbReference type="PANTHER" id="PTHR34148">
    <property type="entry name" value="ADENOSYLCOBINAMIDE-GDP RIBAZOLETRANSFERASE"/>
    <property type="match status" value="1"/>
</dbReference>
<keyword evidence="9 19" id="KW-0808">Transferase</keyword>
<comment type="cofactor">
    <cofactor evidence="1 19">
        <name>Mg(2+)</name>
        <dbReference type="ChEBI" id="CHEBI:18420"/>
    </cofactor>
</comment>
<evidence type="ECO:0000313" key="20">
    <source>
        <dbReference type="EMBL" id="NEM05269.1"/>
    </source>
</evidence>
<sequence length="265" mass="25730">MSGRVGGGRRPWAGPLESVALLTVVRVPAAGTTSTRGVLPWAPLVGLALGGVAAGVGVLGAHLVSPLAGAVAALAALATLTRALHLDGLADTADGLGPLRGRERALQVMHQGDVGPFGVVTLVLTLLLQAAAGAALLARDDGWLALWTAVVVARLAMARAGLPGTATAEGSSLGRAVAGTVSWPWLAGWVLICAALAAAAAWLLTGPSAAAVLVGAVAAGLLVAEAVRARASARLGGVTGDVMGAMGEAAATVVLLVAAAFAGIG</sequence>
<dbReference type="EMBL" id="JAAGWE010000009">
    <property type="protein sequence ID" value="NEM05269.1"/>
    <property type="molecule type" value="Genomic_DNA"/>
</dbReference>
<evidence type="ECO:0000256" key="12">
    <source>
        <dbReference type="ARBA" id="ARBA00022989"/>
    </source>
</evidence>
<feature type="transmembrane region" description="Helical" evidence="19">
    <location>
        <begin position="67"/>
        <end position="85"/>
    </location>
</feature>
<evidence type="ECO:0000256" key="4">
    <source>
        <dbReference type="ARBA" id="ARBA00010561"/>
    </source>
</evidence>
<keyword evidence="7 19" id="KW-1003">Cell membrane</keyword>
<dbReference type="Proteomes" id="UP000471126">
    <property type="component" value="Unassembled WGS sequence"/>
</dbReference>
<protein>
    <recommendedName>
        <fullName evidence="6 19">Adenosylcobinamide-GDP ribazoletransferase</fullName>
        <ecNumber evidence="5 19">2.7.8.26</ecNumber>
    </recommendedName>
    <alternativeName>
        <fullName evidence="16 19">Cobalamin synthase</fullName>
    </alternativeName>
    <alternativeName>
        <fullName evidence="15 19">Cobalamin-5'-phosphate synthase</fullName>
    </alternativeName>
</protein>
<keyword evidence="8 19" id="KW-0169">Cobalamin biosynthesis</keyword>
<comment type="catalytic activity">
    <reaction evidence="17 19">
        <text>alpha-ribazole + adenosylcob(III)inamide-GDP = adenosylcob(III)alamin + GMP + H(+)</text>
        <dbReference type="Rhea" id="RHEA:16049"/>
        <dbReference type="ChEBI" id="CHEBI:10329"/>
        <dbReference type="ChEBI" id="CHEBI:15378"/>
        <dbReference type="ChEBI" id="CHEBI:18408"/>
        <dbReference type="ChEBI" id="CHEBI:58115"/>
        <dbReference type="ChEBI" id="CHEBI:60487"/>
        <dbReference type="EC" id="2.7.8.26"/>
    </reaction>
</comment>
<feature type="transmembrane region" description="Helical" evidence="19">
    <location>
        <begin position="117"/>
        <end position="137"/>
    </location>
</feature>